<keyword evidence="4" id="KW-1185">Reference proteome</keyword>
<feature type="region of interest" description="Disordered" evidence="1">
    <location>
        <begin position="25"/>
        <end position="94"/>
    </location>
</feature>
<dbReference type="RefSeq" id="WP_268049826.1">
    <property type="nucleotide sequence ID" value="NZ_JAPQES010000003.1"/>
</dbReference>
<evidence type="ECO:0000313" key="4">
    <source>
        <dbReference type="Proteomes" id="UP001079657"/>
    </source>
</evidence>
<reference evidence="3" key="1">
    <citation type="submission" date="2022-12" db="EMBL/GenBank/DDBJ databases">
        <authorList>
            <person name="Wang J."/>
        </authorList>
    </citation>
    <scope>NUCLEOTIDE SEQUENCE</scope>
    <source>
        <strain evidence="3">HY-42-06</strain>
    </source>
</reference>
<dbReference type="Proteomes" id="UP001079657">
    <property type="component" value="Unassembled WGS sequence"/>
</dbReference>
<proteinExistence type="predicted"/>
<keyword evidence="2" id="KW-0732">Signal</keyword>
<evidence type="ECO:0000313" key="3">
    <source>
        <dbReference type="EMBL" id="MCY6370986.1"/>
    </source>
</evidence>
<evidence type="ECO:0000256" key="2">
    <source>
        <dbReference type="SAM" id="SignalP"/>
    </source>
</evidence>
<organism evidence="3 4">
    <name type="scientific">Clostridium ganghwense</name>
    <dbReference type="NCBI Taxonomy" id="312089"/>
    <lineage>
        <taxon>Bacteria</taxon>
        <taxon>Bacillati</taxon>
        <taxon>Bacillota</taxon>
        <taxon>Clostridia</taxon>
        <taxon>Eubacteriales</taxon>
        <taxon>Clostridiaceae</taxon>
        <taxon>Clostridium</taxon>
    </lineage>
</organism>
<feature type="chain" id="PRO_5046429369" description="Lipoprotein" evidence="2">
    <location>
        <begin position="23"/>
        <end position="166"/>
    </location>
</feature>
<name>A0ABT4CPK7_9CLOT</name>
<evidence type="ECO:0008006" key="5">
    <source>
        <dbReference type="Google" id="ProtNLM"/>
    </source>
</evidence>
<feature type="compositionally biased region" description="Basic and acidic residues" evidence="1">
    <location>
        <begin position="34"/>
        <end position="43"/>
    </location>
</feature>
<accession>A0ABT4CPK7</accession>
<feature type="signal peptide" evidence="2">
    <location>
        <begin position="1"/>
        <end position="22"/>
    </location>
</feature>
<dbReference type="EMBL" id="JAPQES010000003">
    <property type="protein sequence ID" value="MCY6370986.1"/>
    <property type="molecule type" value="Genomic_DNA"/>
</dbReference>
<dbReference type="PROSITE" id="PS51257">
    <property type="entry name" value="PROKAR_LIPOPROTEIN"/>
    <property type="match status" value="1"/>
</dbReference>
<protein>
    <recommendedName>
        <fullName evidence="5">Lipoprotein</fullName>
    </recommendedName>
</protein>
<feature type="compositionally biased region" description="Low complexity" evidence="1">
    <location>
        <begin position="58"/>
        <end position="76"/>
    </location>
</feature>
<evidence type="ECO:0000256" key="1">
    <source>
        <dbReference type="SAM" id="MobiDB-lite"/>
    </source>
</evidence>
<gene>
    <name evidence="3" type="ORF">OXH55_10115</name>
</gene>
<sequence>MNKKSIKNIATSLVIASLISLVGCSSKSNSSVKDNVKPVEKVEAVNSDKSASDKKSSDSNNTSNKKQDTQNKNNTSSTVKESGEDKENKSSKTDITAKGTVSYNLILGDIVTITLPKGIEVSGVNVSGNDLKPDDYNVTGNKVVVPSKKDTPIKIKTNKGDVMVTY</sequence>
<feature type="compositionally biased region" description="Basic and acidic residues" evidence="1">
    <location>
        <begin position="81"/>
        <end position="92"/>
    </location>
</feature>
<comment type="caution">
    <text evidence="3">The sequence shown here is derived from an EMBL/GenBank/DDBJ whole genome shotgun (WGS) entry which is preliminary data.</text>
</comment>